<dbReference type="EMBL" id="CM037616">
    <property type="protein sequence ID" value="KAH7991353.1"/>
    <property type="molecule type" value="Genomic_DNA"/>
</dbReference>
<sequence>MEEVLRPSCRKRTRDGFPKNSLSNGARRWLLRSVRWSKSGQNRGDSRLEEHKRAFTRNNTYCFKIPEPALSTQIKLDDGLGFHYGAAAEEPPQHLGSDPGVPEEMPVGQMSLATCTTSAGKQKRQVAVLSNVAKCTVGQAECKVESSQQHHRDQMAEKRCRSELRMEECRLVQEGAESQAVVG</sequence>
<comment type="caution">
    <text evidence="1">The sequence shown here is derived from an EMBL/GenBank/DDBJ whole genome shotgun (WGS) entry which is preliminary data.</text>
</comment>
<protein>
    <submittedName>
        <fullName evidence="1">Uncharacterized protein</fullName>
    </submittedName>
</protein>
<name>A0ACB8EFR4_9SAUR</name>
<dbReference type="Proteomes" id="UP000827872">
    <property type="component" value="Linkage Group LG03"/>
</dbReference>
<keyword evidence="2" id="KW-1185">Reference proteome</keyword>
<proteinExistence type="predicted"/>
<evidence type="ECO:0000313" key="1">
    <source>
        <dbReference type="EMBL" id="KAH7991353.1"/>
    </source>
</evidence>
<accession>A0ACB8EFR4</accession>
<evidence type="ECO:0000313" key="2">
    <source>
        <dbReference type="Proteomes" id="UP000827872"/>
    </source>
</evidence>
<organism evidence="1 2">
    <name type="scientific">Sphaerodactylus townsendi</name>
    <dbReference type="NCBI Taxonomy" id="933632"/>
    <lineage>
        <taxon>Eukaryota</taxon>
        <taxon>Metazoa</taxon>
        <taxon>Chordata</taxon>
        <taxon>Craniata</taxon>
        <taxon>Vertebrata</taxon>
        <taxon>Euteleostomi</taxon>
        <taxon>Lepidosauria</taxon>
        <taxon>Squamata</taxon>
        <taxon>Bifurcata</taxon>
        <taxon>Gekkota</taxon>
        <taxon>Sphaerodactylidae</taxon>
        <taxon>Sphaerodactylus</taxon>
    </lineage>
</organism>
<gene>
    <name evidence="1" type="ORF">K3G42_005138</name>
</gene>
<reference evidence="1" key="1">
    <citation type="submission" date="2021-08" db="EMBL/GenBank/DDBJ databases">
        <title>The first chromosome-level gecko genome reveals the dynamic sex chromosomes of Neotropical dwarf geckos (Sphaerodactylidae: Sphaerodactylus).</title>
        <authorList>
            <person name="Pinto B.J."/>
            <person name="Keating S.E."/>
            <person name="Gamble T."/>
        </authorList>
    </citation>
    <scope>NUCLEOTIDE SEQUENCE</scope>
    <source>
        <strain evidence="1">TG3544</strain>
    </source>
</reference>